<comment type="caution">
    <text evidence="2">The sequence shown here is derived from an EMBL/GenBank/DDBJ whole genome shotgun (WGS) entry which is preliminary data.</text>
</comment>
<dbReference type="AlphaFoldDB" id="A0A438HU08"/>
<evidence type="ECO:0008006" key="4">
    <source>
        <dbReference type="Google" id="ProtNLM"/>
    </source>
</evidence>
<reference evidence="2 3" key="1">
    <citation type="journal article" date="2018" name="PLoS Genet.">
        <title>Population sequencing reveals clonal diversity and ancestral inbreeding in the grapevine cultivar Chardonnay.</title>
        <authorList>
            <person name="Roach M.J."/>
            <person name="Johnson D.L."/>
            <person name="Bohlmann J."/>
            <person name="van Vuuren H.J."/>
            <person name="Jones S.J."/>
            <person name="Pretorius I.S."/>
            <person name="Schmidt S.A."/>
            <person name="Borneman A.R."/>
        </authorList>
    </citation>
    <scope>NUCLEOTIDE SEQUENCE [LARGE SCALE GENOMIC DNA]</scope>
    <source>
        <strain evidence="3">cv. Chardonnay</strain>
        <tissue evidence="2">Leaf</tissue>
    </source>
</reference>
<dbReference type="Proteomes" id="UP000288805">
    <property type="component" value="Unassembled WGS sequence"/>
</dbReference>
<evidence type="ECO:0000313" key="2">
    <source>
        <dbReference type="EMBL" id="RVW87870.1"/>
    </source>
</evidence>
<gene>
    <name evidence="2" type="ORF">CK203_039719</name>
</gene>
<dbReference type="Gene3D" id="1.25.10.10">
    <property type="entry name" value="Leucine-rich Repeat Variant"/>
    <property type="match status" value="1"/>
</dbReference>
<dbReference type="SUPFAM" id="SSF54001">
    <property type="entry name" value="Cysteine proteinases"/>
    <property type="match status" value="1"/>
</dbReference>
<evidence type="ECO:0000256" key="1">
    <source>
        <dbReference type="SAM" id="MobiDB-lite"/>
    </source>
</evidence>
<proteinExistence type="predicted"/>
<organism evidence="2 3">
    <name type="scientific">Vitis vinifera</name>
    <name type="common">Grape</name>
    <dbReference type="NCBI Taxonomy" id="29760"/>
    <lineage>
        <taxon>Eukaryota</taxon>
        <taxon>Viridiplantae</taxon>
        <taxon>Streptophyta</taxon>
        <taxon>Embryophyta</taxon>
        <taxon>Tracheophyta</taxon>
        <taxon>Spermatophyta</taxon>
        <taxon>Magnoliopsida</taxon>
        <taxon>eudicotyledons</taxon>
        <taxon>Gunneridae</taxon>
        <taxon>Pentapetalae</taxon>
        <taxon>rosids</taxon>
        <taxon>Vitales</taxon>
        <taxon>Vitaceae</taxon>
        <taxon>Viteae</taxon>
        <taxon>Vitis</taxon>
    </lineage>
</organism>
<dbReference type="InterPro" id="IPR038765">
    <property type="entry name" value="Papain-like_cys_pep_sf"/>
</dbReference>
<dbReference type="InterPro" id="IPR011989">
    <property type="entry name" value="ARM-like"/>
</dbReference>
<name>A0A438HU08_VITVI</name>
<accession>A0A438HU08</accession>
<dbReference type="EMBL" id="QGNW01000179">
    <property type="protein sequence ID" value="RVW87870.1"/>
    <property type="molecule type" value="Genomic_DNA"/>
</dbReference>
<sequence length="355" mass="40837">MHDLWDTIWDNDVGVRKDWAKFVLQYVEDGIRDYRNSHLTYIRDCVLFLQFFYMTKFYMTYVQVEVRTPLCASWIDDQIKRLLAAEIQTYGKYGHVQVIQGKEPVVRNDASPDEATSSHSDDPTETIEARVIRKSEQLLSFASSLAQDIATLRSSDQVLGKGIGAARTHSAQLRGTTTKGSGSNLVILTSRRRYKHTTKRLVKPAAICKFSFVSQCLRLFLKINHQERLVVDYALMEDVRYCYIHGAYITWDELSLLNGGHWVNSVLFVLVCDNNPWHVHVINIPIARIEILSSLPLRRGNWRYDCGMFAIKYMQYWNGAALAHSIVEEWLSRATNWIMFSATAGLGVIHKDHLQ</sequence>
<feature type="region of interest" description="Disordered" evidence="1">
    <location>
        <begin position="105"/>
        <end position="125"/>
    </location>
</feature>
<evidence type="ECO:0000313" key="3">
    <source>
        <dbReference type="Proteomes" id="UP000288805"/>
    </source>
</evidence>
<protein>
    <recommendedName>
        <fullName evidence="4">Ubiquitin-like protease family profile domain-containing protein</fullName>
    </recommendedName>
</protein>